<accession>A0ACC0DGL3</accession>
<sequence length="506" mass="57779">MVSGTEPEVSTSSAADEPGENAPFVDNAHNSDNSERSPWARKTVLAFDGGGIRGYSSLLILQCLMTKIMEEETKSDIYSSGDYPWMAAKTPPVVTPGENNLNAFLPCHYFDYITGTSTGGLSAIMLGRLRMSVTEALDQYRVFGNAIFGQPRRWNEKSFPLWWPRAKYSSTKTRKVFQRIILNKLGNAHFTDHDAEEESFACRDDQTRTIVFSYSMNKTGVGMVYLWRTFDHKSDSGSNNPLPLHLNPSAAHNDAIWKVARATSAAPTFFESINIEGEKHFDGGIGANNPSWYALHEIQLKHSYAPELFLSIGCGIKPRTHQSQPNRRKFWGLSKNHSVDSGSRKQFLNKYLEIGRSGKNFMVNTEGPMGREGWEAKCRDIRVTYPYRLNVQENLTDIALDDWRPSRTGEDTLTDIQTRTMAYLETREIQGEIERMAKELVRIRRQRAKTERWESFSSDVYYTCSRCTLRFGTRDGFREHVEQNDKHADITEKQRNKHLDEGRQFT</sequence>
<proteinExistence type="predicted"/>
<dbReference type="EMBL" id="MU394286">
    <property type="protein sequence ID" value="KAI6091670.1"/>
    <property type="molecule type" value="Genomic_DNA"/>
</dbReference>
<reference evidence="1 2" key="1">
    <citation type="journal article" date="2022" name="New Phytol.">
        <title>Ecological generalism drives hyperdiversity of secondary metabolite gene clusters in xylarialean endophytes.</title>
        <authorList>
            <person name="Franco M.E.E."/>
            <person name="Wisecaver J.H."/>
            <person name="Arnold A.E."/>
            <person name="Ju Y.M."/>
            <person name="Slot J.C."/>
            <person name="Ahrendt S."/>
            <person name="Moore L.P."/>
            <person name="Eastman K.E."/>
            <person name="Scott K."/>
            <person name="Konkel Z."/>
            <person name="Mondo S.J."/>
            <person name="Kuo A."/>
            <person name="Hayes R.D."/>
            <person name="Haridas S."/>
            <person name="Andreopoulos B."/>
            <person name="Riley R."/>
            <person name="LaButti K."/>
            <person name="Pangilinan J."/>
            <person name="Lipzen A."/>
            <person name="Amirebrahimi M."/>
            <person name="Yan J."/>
            <person name="Adam C."/>
            <person name="Keymanesh K."/>
            <person name="Ng V."/>
            <person name="Louie K."/>
            <person name="Northen T."/>
            <person name="Drula E."/>
            <person name="Henrissat B."/>
            <person name="Hsieh H.M."/>
            <person name="Youens-Clark K."/>
            <person name="Lutzoni F."/>
            <person name="Miadlikowska J."/>
            <person name="Eastwood D.C."/>
            <person name="Hamelin R.C."/>
            <person name="Grigoriev I.V."/>
            <person name="U'Ren J.M."/>
        </authorList>
    </citation>
    <scope>NUCLEOTIDE SEQUENCE [LARGE SCALE GENOMIC DNA]</scope>
    <source>
        <strain evidence="1 2">ER1909</strain>
    </source>
</reference>
<protein>
    <submittedName>
        <fullName evidence="1">Acyl transferase/acyl hydrolase/lysophospholipase</fullName>
    </submittedName>
</protein>
<evidence type="ECO:0000313" key="2">
    <source>
        <dbReference type="Proteomes" id="UP001497680"/>
    </source>
</evidence>
<keyword evidence="2" id="KW-1185">Reference proteome</keyword>
<name>A0ACC0DGL3_9PEZI</name>
<keyword evidence="1" id="KW-0808">Transferase</keyword>
<gene>
    <name evidence="1" type="ORF">F4821DRAFT_254984</name>
</gene>
<evidence type="ECO:0000313" key="1">
    <source>
        <dbReference type="EMBL" id="KAI6091670.1"/>
    </source>
</evidence>
<dbReference type="Proteomes" id="UP001497680">
    <property type="component" value="Unassembled WGS sequence"/>
</dbReference>
<organism evidence="1 2">
    <name type="scientific">Hypoxylon rubiginosum</name>
    <dbReference type="NCBI Taxonomy" id="110542"/>
    <lineage>
        <taxon>Eukaryota</taxon>
        <taxon>Fungi</taxon>
        <taxon>Dikarya</taxon>
        <taxon>Ascomycota</taxon>
        <taxon>Pezizomycotina</taxon>
        <taxon>Sordariomycetes</taxon>
        <taxon>Xylariomycetidae</taxon>
        <taxon>Xylariales</taxon>
        <taxon>Hypoxylaceae</taxon>
        <taxon>Hypoxylon</taxon>
    </lineage>
</organism>
<comment type="caution">
    <text evidence="1">The sequence shown here is derived from an EMBL/GenBank/DDBJ whole genome shotgun (WGS) entry which is preliminary data.</text>
</comment>
<keyword evidence="1" id="KW-0378">Hydrolase</keyword>